<accession>A0A2M7T5J5</accession>
<evidence type="ECO:0000256" key="5">
    <source>
        <dbReference type="ARBA" id="ARBA00022617"/>
    </source>
</evidence>
<organism evidence="14 15">
    <name type="scientific">Candidatus Aquicultor secundus</name>
    <dbReference type="NCBI Taxonomy" id="1973895"/>
    <lineage>
        <taxon>Bacteria</taxon>
        <taxon>Bacillati</taxon>
        <taxon>Actinomycetota</taxon>
        <taxon>Candidatus Aquicultoria</taxon>
        <taxon>Candidatus Aquicultorales</taxon>
        <taxon>Candidatus Aquicultoraceae</taxon>
        <taxon>Candidatus Aquicultor</taxon>
    </lineage>
</organism>
<dbReference type="EMBL" id="PFNG01000238">
    <property type="protein sequence ID" value="PIZ35466.1"/>
    <property type="molecule type" value="Genomic_DNA"/>
</dbReference>
<protein>
    <recommendedName>
        <fullName evidence="13">Cytochrome b561 bacterial/Ni-hydrogenase domain-containing protein</fullName>
    </recommendedName>
</protein>
<dbReference type="Pfam" id="PF01292">
    <property type="entry name" value="Ni_hydr_CYTB"/>
    <property type="match status" value="1"/>
</dbReference>
<dbReference type="GO" id="GO:0009055">
    <property type="term" value="F:electron transfer activity"/>
    <property type="evidence" value="ECO:0007669"/>
    <property type="project" value="InterPro"/>
</dbReference>
<dbReference type="Proteomes" id="UP000230956">
    <property type="component" value="Unassembled WGS sequence"/>
</dbReference>
<evidence type="ECO:0000259" key="13">
    <source>
        <dbReference type="Pfam" id="PF01292"/>
    </source>
</evidence>
<feature type="domain" description="Cytochrome b561 bacterial/Ni-hydrogenase" evidence="13">
    <location>
        <begin position="85"/>
        <end position="259"/>
    </location>
</feature>
<feature type="transmembrane region" description="Helical" evidence="12">
    <location>
        <begin position="234"/>
        <end position="255"/>
    </location>
</feature>
<dbReference type="PANTHER" id="PTHR30485">
    <property type="entry name" value="NI/FE-HYDROGENASE 1 B-TYPE CYTOCHROME SUBUNIT"/>
    <property type="match status" value="1"/>
</dbReference>
<keyword evidence="10" id="KW-0408">Iron</keyword>
<feature type="transmembrane region" description="Helical" evidence="12">
    <location>
        <begin position="90"/>
        <end position="109"/>
    </location>
</feature>
<dbReference type="AlphaFoldDB" id="A0A2M7T5J5"/>
<dbReference type="Gene3D" id="1.20.950.20">
    <property type="entry name" value="Transmembrane di-heme cytochromes, Chain C"/>
    <property type="match status" value="1"/>
</dbReference>
<evidence type="ECO:0000313" key="15">
    <source>
        <dbReference type="Proteomes" id="UP000230956"/>
    </source>
</evidence>
<dbReference type="GO" id="GO:0005506">
    <property type="term" value="F:iron ion binding"/>
    <property type="evidence" value="ECO:0007669"/>
    <property type="project" value="InterPro"/>
</dbReference>
<keyword evidence="8" id="KW-0249">Electron transport</keyword>
<evidence type="ECO:0000256" key="6">
    <source>
        <dbReference type="ARBA" id="ARBA00022692"/>
    </source>
</evidence>
<evidence type="ECO:0000256" key="7">
    <source>
        <dbReference type="ARBA" id="ARBA00022723"/>
    </source>
</evidence>
<dbReference type="GO" id="GO:0005886">
    <property type="term" value="C:plasma membrane"/>
    <property type="evidence" value="ECO:0007669"/>
    <property type="project" value="UniProtKB-SubCell"/>
</dbReference>
<dbReference type="GO" id="GO:0022904">
    <property type="term" value="P:respiratory electron transport chain"/>
    <property type="evidence" value="ECO:0007669"/>
    <property type="project" value="InterPro"/>
</dbReference>
<keyword evidence="4" id="KW-1003">Cell membrane</keyword>
<feature type="transmembrane region" description="Helical" evidence="12">
    <location>
        <begin position="188"/>
        <end position="210"/>
    </location>
</feature>
<sequence>MTGIRCIEYGKLCQCTRRSEQYISGQVSIVQLNTFLDFAGIVLLVIVFVALYIVHFGGDIITGRARKRFIKWQWSLHELPTGIRRSFHRIHAISILALAATGIYLRFPIQLPIGDHTSIKYLHYAMAIIATVFFAAAVLNTFISRNKPYKEFAFSKRDAKAVLPTIKYYIFMASSKPHVANYNPLQKAIYGFMVPFLMVMQIATGFALLFSPQMLGWAVPLTGGLEIARVYTRFAHYLVNWFFILFLSVHIYLAITEDLPGLLYLFFGVRPVSKGQPDHEAEAHTVQGVVYARFDPSSEDI</sequence>
<comment type="subcellular location">
    <subcellularLocation>
        <location evidence="1">Cell membrane</location>
        <topology evidence="1">Multi-pass membrane protein</topology>
    </subcellularLocation>
</comment>
<dbReference type="GO" id="GO:0020037">
    <property type="term" value="F:heme binding"/>
    <property type="evidence" value="ECO:0007669"/>
    <property type="project" value="TreeGrafter"/>
</dbReference>
<keyword evidence="5" id="KW-0349">Heme</keyword>
<feature type="transmembrane region" description="Helical" evidence="12">
    <location>
        <begin position="121"/>
        <end position="143"/>
    </location>
</feature>
<evidence type="ECO:0000256" key="11">
    <source>
        <dbReference type="ARBA" id="ARBA00023136"/>
    </source>
</evidence>
<keyword evidence="7" id="KW-0479">Metal-binding</keyword>
<dbReference type="PANTHER" id="PTHR30485:SF0">
    <property type="entry name" value="NI_FE-HYDROGENASE 1 B-TYPE CYTOCHROME SUBUNIT-RELATED"/>
    <property type="match status" value="1"/>
</dbReference>
<reference evidence="15" key="1">
    <citation type="submission" date="2017-09" db="EMBL/GenBank/DDBJ databases">
        <title>Depth-based differentiation of microbial function through sediment-hosted aquifers and enrichment of novel symbionts in the deep terrestrial subsurface.</title>
        <authorList>
            <person name="Probst A.J."/>
            <person name="Ladd B."/>
            <person name="Jarett J.K."/>
            <person name="Geller-Mcgrath D.E."/>
            <person name="Sieber C.M.K."/>
            <person name="Emerson J.B."/>
            <person name="Anantharaman K."/>
            <person name="Thomas B.C."/>
            <person name="Malmstrom R."/>
            <person name="Stieglmeier M."/>
            <person name="Klingl A."/>
            <person name="Woyke T."/>
            <person name="Ryan C.M."/>
            <person name="Banfield J.F."/>
        </authorList>
    </citation>
    <scope>NUCLEOTIDE SEQUENCE [LARGE SCALE GENOMIC DNA]</scope>
</reference>
<evidence type="ECO:0000256" key="8">
    <source>
        <dbReference type="ARBA" id="ARBA00022982"/>
    </source>
</evidence>
<evidence type="ECO:0000256" key="10">
    <source>
        <dbReference type="ARBA" id="ARBA00023004"/>
    </source>
</evidence>
<keyword evidence="6 12" id="KW-0812">Transmembrane</keyword>
<evidence type="ECO:0000313" key="14">
    <source>
        <dbReference type="EMBL" id="PIZ35466.1"/>
    </source>
</evidence>
<gene>
    <name evidence="14" type="ORF">COY37_10225</name>
</gene>
<keyword evidence="3" id="KW-0813">Transport</keyword>
<keyword evidence="11 12" id="KW-0472">Membrane</keyword>
<evidence type="ECO:0000256" key="9">
    <source>
        <dbReference type="ARBA" id="ARBA00022989"/>
    </source>
</evidence>
<evidence type="ECO:0000256" key="3">
    <source>
        <dbReference type="ARBA" id="ARBA00022448"/>
    </source>
</evidence>
<comment type="caution">
    <text evidence="14">The sequence shown here is derived from an EMBL/GenBank/DDBJ whole genome shotgun (WGS) entry which is preliminary data.</text>
</comment>
<name>A0A2M7T5J5_9ACTN</name>
<dbReference type="InterPro" id="IPR011577">
    <property type="entry name" value="Cyt_b561_bac/Ni-Hgenase"/>
</dbReference>
<comment type="similarity">
    <text evidence="2">Belongs to the HupC/HyaC/HydC family.</text>
</comment>
<proteinExistence type="inferred from homology"/>
<dbReference type="InterPro" id="IPR051542">
    <property type="entry name" value="Hydrogenase_cytochrome"/>
</dbReference>
<keyword evidence="9 12" id="KW-1133">Transmembrane helix</keyword>
<evidence type="ECO:0000256" key="2">
    <source>
        <dbReference type="ARBA" id="ARBA00008622"/>
    </source>
</evidence>
<evidence type="ECO:0000256" key="12">
    <source>
        <dbReference type="SAM" id="Phobius"/>
    </source>
</evidence>
<dbReference type="SUPFAM" id="SSF81342">
    <property type="entry name" value="Transmembrane di-heme cytochromes"/>
    <property type="match status" value="1"/>
</dbReference>
<dbReference type="PRINTS" id="PR00161">
    <property type="entry name" value="NIHGNASECYTB"/>
</dbReference>
<dbReference type="InterPro" id="IPR016174">
    <property type="entry name" value="Di-haem_cyt_TM"/>
</dbReference>
<feature type="transmembrane region" description="Helical" evidence="12">
    <location>
        <begin position="38"/>
        <end position="61"/>
    </location>
</feature>
<evidence type="ECO:0000256" key="4">
    <source>
        <dbReference type="ARBA" id="ARBA00022475"/>
    </source>
</evidence>
<dbReference type="InterPro" id="IPR000516">
    <property type="entry name" value="Ni-dep_Hydgase_cyt-B"/>
</dbReference>
<evidence type="ECO:0000256" key="1">
    <source>
        <dbReference type="ARBA" id="ARBA00004651"/>
    </source>
</evidence>